<name>A0A0H4VCF4_9SPHN</name>
<feature type="compositionally biased region" description="Polar residues" evidence="1">
    <location>
        <begin position="80"/>
        <end position="91"/>
    </location>
</feature>
<gene>
    <name evidence="2" type="ORF">CP97_08560</name>
</gene>
<evidence type="ECO:0000313" key="3">
    <source>
        <dbReference type="Proteomes" id="UP000059113"/>
    </source>
</evidence>
<sequence>MTTEEDGTLAQLASVETADTEEFREKAKSVANLRSNTAPVASYSPDPVEVVPIQESGPAYGQAPWPEEPQADTVPAAEQQFETTMDQSSSPDGVLNPDFDPRVQ</sequence>
<dbReference type="AlphaFoldDB" id="A0A0H4VCF4"/>
<evidence type="ECO:0000313" key="2">
    <source>
        <dbReference type="EMBL" id="AKQ42060.2"/>
    </source>
</evidence>
<protein>
    <submittedName>
        <fullName evidence="2">Uncharacterized protein</fullName>
    </submittedName>
</protein>
<proteinExistence type="predicted"/>
<keyword evidence="3" id="KW-1185">Reference proteome</keyword>
<reference evidence="3" key="2">
    <citation type="submission" date="2015-04" db="EMBL/GenBank/DDBJ databases">
        <title>The complete genome sequence of Erythrobacter sp. s21-N3.</title>
        <authorList>
            <person name="Zhuang L."/>
            <person name="Liu Y."/>
            <person name="Shao Z."/>
        </authorList>
    </citation>
    <scope>NUCLEOTIDE SEQUENCE [LARGE SCALE GENOMIC DNA]</scope>
    <source>
        <strain evidence="3">s21-N3</strain>
    </source>
</reference>
<reference evidence="2 3" key="1">
    <citation type="journal article" date="2015" name="Int. J. Syst. Evol. Microbiol.">
        <title>Erythrobacter atlanticus sp. nov., a bacterium from ocean sediment able to degrade polycyclic aromatic hydrocarbons.</title>
        <authorList>
            <person name="Zhuang L."/>
            <person name="Liu Y."/>
            <person name="Wang L."/>
            <person name="Wang W."/>
            <person name="Shao Z."/>
        </authorList>
    </citation>
    <scope>NUCLEOTIDE SEQUENCE [LARGE SCALE GENOMIC DNA]</scope>
    <source>
        <strain evidence="3">s21-N3</strain>
    </source>
</reference>
<feature type="region of interest" description="Disordered" evidence="1">
    <location>
        <begin position="1"/>
        <end position="104"/>
    </location>
</feature>
<dbReference type="KEGG" id="ery:CP97_08560"/>
<organism evidence="2 3">
    <name type="scientific">Aurantiacibacter atlanticus</name>
    <dbReference type="NCBI Taxonomy" id="1648404"/>
    <lineage>
        <taxon>Bacteria</taxon>
        <taxon>Pseudomonadati</taxon>
        <taxon>Pseudomonadota</taxon>
        <taxon>Alphaproteobacteria</taxon>
        <taxon>Sphingomonadales</taxon>
        <taxon>Erythrobacteraceae</taxon>
        <taxon>Aurantiacibacter</taxon>
    </lineage>
</organism>
<evidence type="ECO:0000256" key="1">
    <source>
        <dbReference type="SAM" id="MobiDB-lite"/>
    </source>
</evidence>
<dbReference type="STRING" id="1648404.CP97_08560"/>
<accession>A0A0H4VCF4</accession>
<dbReference type="Proteomes" id="UP000059113">
    <property type="component" value="Chromosome"/>
</dbReference>
<dbReference type="EMBL" id="CP011310">
    <property type="protein sequence ID" value="AKQ42060.2"/>
    <property type="molecule type" value="Genomic_DNA"/>
</dbReference>